<evidence type="ECO:0000313" key="2">
    <source>
        <dbReference type="EMBL" id="MET4755159.1"/>
    </source>
</evidence>
<feature type="signal peptide" evidence="1">
    <location>
        <begin position="1"/>
        <end position="26"/>
    </location>
</feature>
<evidence type="ECO:0000256" key="1">
    <source>
        <dbReference type="SAM" id="SignalP"/>
    </source>
</evidence>
<accession>A0ABV2SDG8</accession>
<evidence type="ECO:0000313" key="3">
    <source>
        <dbReference type="Proteomes" id="UP001549366"/>
    </source>
</evidence>
<sequence>MQFTRTLSASSLMMGAALFISPMVSADTADEELQDMSDPLAVYTQVGAGYTDKGLNIKIGRTYDTGNPATMGMNVIELKGVAGDALGWNGGSDQRKAYNRNNSADSFRFRNTTADFSRGEGKGRGNQLDLNYDFRSESGTLSYSFLQEIPKNLGRINIYPLAGAGVAFGNNIGDDNRGYSVPGSFAIVGMYGKLEVTDKIWLNYNPMYSRPLSGADAFMNAGSNTMHEFATSYQINPRTNIRYFANWSNSISYRDGDHRIEINYQI</sequence>
<feature type="chain" id="PRO_5046986754" evidence="1">
    <location>
        <begin position="27"/>
        <end position="266"/>
    </location>
</feature>
<gene>
    <name evidence="2" type="ORF">V5J35_000351</name>
</gene>
<proteinExistence type="predicted"/>
<keyword evidence="1" id="KW-0732">Signal</keyword>
<organism evidence="2 3">
    <name type="scientific">Endozoicomonas lisbonensis</name>
    <dbReference type="NCBI Taxonomy" id="3120522"/>
    <lineage>
        <taxon>Bacteria</taxon>
        <taxon>Pseudomonadati</taxon>
        <taxon>Pseudomonadota</taxon>
        <taxon>Gammaproteobacteria</taxon>
        <taxon>Oceanospirillales</taxon>
        <taxon>Endozoicomonadaceae</taxon>
        <taxon>Endozoicomonas</taxon>
    </lineage>
</organism>
<comment type="caution">
    <text evidence="2">The sequence shown here is derived from an EMBL/GenBank/DDBJ whole genome shotgun (WGS) entry which is preliminary data.</text>
</comment>
<dbReference type="Proteomes" id="UP001549366">
    <property type="component" value="Unassembled WGS sequence"/>
</dbReference>
<dbReference type="RefSeq" id="WP_354009610.1">
    <property type="nucleotide sequence ID" value="NZ_JBEWTA010000001.1"/>
</dbReference>
<dbReference type="EMBL" id="JBEWTB010000002">
    <property type="protein sequence ID" value="MET4755159.1"/>
    <property type="molecule type" value="Genomic_DNA"/>
</dbReference>
<keyword evidence="3" id="KW-1185">Reference proteome</keyword>
<protein>
    <submittedName>
        <fullName evidence="2">Uncharacterized protein</fullName>
    </submittedName>
</protein>
<reference evidence="2 3" key="1">
    <citation type="submission" date="2024-06" db="EMBL/GenBank/DDBJ databases">
        <title>Genomic Encyclopedia of Type Strains, Phase V (KMG-V): Genome sequencing to study the core and pangenomes of soil and plant-associated prokaryotes.</title>
        <authorList>
            <person name="Whitman W."/>
        </authorList>
    </citation>
    <scope>NUCLEOTIDE SEQUENCE [LARGE SCALE GENOMIC DNA]</scope>
    <source>
        <strain evidence="2 3">NE40</strain>
    </source>
</reference>
<name>A0ABV2SDG8_9GAMM</name>